<evidence type="ECO:0000313" key="3">
    <source>
        <dbReference type="Proteomes" id="UP000186868"/>
    </source>
</evidence>
<keyword evidence="3" id="KW-1185">Reference proteome</keyword>
<evidence type="ECO:0000313" key="2">
    <source>
        <dbReference type="EMBL" id="OKH20256.1"/>
    </source>
</evidence>
<name>A0A1U7H9J8_9CYAN</name>
<accession>A0A1U7H9J8</accession>
<comment type="caution">
    <text evidence="2">The sequence shown here is derived from an EMBL/GenBank/DDBJ whole genome shotgun (WGS) entry which is preliminary data.</text>
</comment>
<keyword evidence="1" id="KW-0732">Signal</keyword>
<proteinExistence type="predicted"/>
<dbReference type="AlphaFoldDB" id="A0A1U7H9J8"/>
<dbReference type="RefSeq" id="WP_073601139.1">
    <property type="nucleotide sequence ID" value="NZ_MRCB01000032.1"/>
</dbReference>
<dbReference type="Pfam" id="PF14218">
    <property type="entry name" value="COP23"/>
    <property type="match status" value="1"/>
</dbReference>
<dbReference type="STRING" id="1921803.NIES593_19295"/>
<feature type="signal peptide" evidence="1">
    <location>
        <begin position="1"/>
        <end position="24"/>
    </location>
</feature>
<dbReference type="OrthoDB" id="490444at2"/>
<dbReference type="Proteomes" id="UP000186868">
    <property type="component" value="Unassembled WGS sequence"/>
</dbReference>
<evidence type="ECO:0000256" key="1">
    <source>
        <dbReference type="SAM" id="SignalP"/>
    </source>
</evidence>
<feature type="chain" id="PRO_5012097894" evidence="1">
    <location>
        <begin position="25"/>
        <end position="200"/>
    </location>
</feature>
<reference evidence="2 3" key="1">
    <citation type="submission" date="2016-11" db="EMBL/GenBank/DDBJ databases">
        <title>Draft Genome Sequences of Nine Cyanobacterial Strains from Diverse Habitats.</title>
        <authorList>
            <person name="Zhu T."/>
            <person name="Hou S."/>
            <person name="Lu X."/>
            <person name="Hess W.R."/>
        </authorList>
    </citation>
    <scope>NUCLEOTIDE SEQUENCE [LARGE SCALE GENOMIC DNA]</scope>
    <source>
        <strain evidence="2 3">NIES-593</strain>
    </source>
</reference>
<organism evidence="2 3">
    <name type="scientific">Hydrococcus rivularis NIES-593</name>
    <dbReference type="NCBI Taxonomy" id="1921803"/>
    <lineage>
        <taxon>Bacteria</taxon>
        <taxon>Bacillati</taxon>
        <taxon>Cyanobacteriota</taxon>
        <taxon>Cyanophyceae</taxon>
        <taxon>Pleurocapsales</taxon>
        <taxon>Hydrococcaceae</taxon>
        <taxon>Hydrococcus</taxon>
    </lineage>
</organism>
<dbReference type="InterPro" id="IPR025478">
    <property type="entry name" value="COP23"/>
</dbReference>
<dbReference type="EMBL" id="MRCB01000032">
    <property type="protein sequence ID" value="OKH20256.1"/>
    <property type="molecule type" value="Genomic_DNA"/>
</dbReference>
<sequence length="200" mass="22639">MKPYNLTKILSGLALVLAFNQTTAEPSMAETQRFFCAVLNGNYTTFVRTPRGNVPLILWTSGAFEQAGWTNEKRCLEVTGRFQKYNESGRLKYIRTSSINRLPVLCVAQNKEGSCQTKDVLFTLRAGTNAQQVLTRLLDVRRGAGRSTPIQLSNEQIFSYDEKGELYADIENLIQALPVESERKIQPIESRNTETTRPLW</sequence>
<gene>
    <name evidence="2" type="ORF">NIES593_19295</name>
</gene>
<protein>
    <submittedName>
        <fullName evidence="2">Uncharacterized protein</fullName>
    </submittedName>
</protein>